<evidence type="ECO:0000313" key="2">
    <source>
        <dbReference type="EMBL" id="ADE77234.1"/>
    </source>
</evidence>
<dbReference type="InterPro" id="IPR040344">
    <property type="entry name" value="At3g17950-like"/>
</dbReference>
<dbReference type="PANTHER" id="PTHR33544:SF5">
    <property type="entry name" value="DUF4005 DOMAIN-CONTAINING PROTEIN"/>
    <property type="match status" value="1"/>
</dbReference>
<dbReference type="PANTHER" id="PTHR33544">
    <property type="entry name" value="DUF4005 DOMAIN-CONTAINING PROTEIN-RELATED"/>
    <property type="match status" value="1"/>
</dbReference>
<dbReference type="EMBL" id="BT123948">
    <property type="protein sequence ID" value="ADE77234.1"/>
    <property type="molecule type" value="mRNA"/>
</dbReference>
<reference evidence="2" key="1">
    <citation type="submission" date="2010-04" db="EMBL/GenBank/DDBJ databases">
        <authorList>
            <person name="Reid K.E."/>
            <person name="Liao N."/>
            <person name="Chan S."/>
            <person name="Docking R."/>
            <person name="Taylor G."/>
            <person name="Moore R."/>
            <person name="Mayo M."/>
            <person name="Munro S."/>
            <person name="King J."/>
            <person name="Yanchuk A."/>
            <person name="Holt R."/>
            <person name="Jones S."/>
            <person name="Marra M."/>
            <person name="Ritland C.E."/>
            <person name="Ritland K."/>
            <person name="Bohlmann J."/>
        </authorList>
    </citation>
    <scope>NUCLEOTIDE SEQUENCE</scope>
    <source>
        <tissue evidence="2">Bud</tissue>
    </source>
</reference>
<protein>
    <submittedName>
        <fullName evidence="2">Uncharacterized protein</fullName>
    </submittedName>
</protein>
<feature type="region of interest" description="Disordered" evidence="1">
    <location>
        <begin position="209"/>
        <end position="234"/>
    </location>
</feature>
<evidence type="ECO:0000256" key="1">
    <source>
        <dbReference type="SAM" id="MobiDB-lite"/>
    </source>
</evidence>
<organism evidence="2">
    <name type="scientific">Picea sitchensis</name>
    <name type="common">Sitka spruce</name>
    <name type="synonym">Pinus sitchensis</name>
    <dbReference type="NCBI Taxonomy" id="3332"/>
    <lineage>
        <taxon>Eukaryota</taxon>
        <taxon>Viridiplantae</taxon>
        <taxon>Streptophyta</taxon>
        <taxon>Embryophyta</taxon>
        <taxon>Tracheophyta</taxon>
        <taxon>Spermatophyta</taxon>
        <taxon>Pinopsida</taxon>
        <taxon>Pinidae</taxon>
        <taxon>Conifers I</taxon>
        <taxon>Pinales</taxon>
        <taxon>Pinaceae</taxon>
        <taxon>Picea</taxon>
    </lineage>
</organism>
<dbReference type="OMA" id="GIYINIM"/>
<dbReference type="AlphaFoldDB" id="D5ACG5"/>
<proteinExistence type="evidence at transcript level"/>
<feature type="compositionally biased region" description="Basic and acidic residues" evidence="1">
    <location>
        <begin position="211"/>
        <end position="229"/>
    </location>
</feature>
<accession>D5ACG5</accession>
<sequence>MVRTGSASSGFQNSSLRVRVADNLRVAEPNILDAMAAVSPSFSSYSSSDLDTESTGSFFFDKSITLGSLMGLKSDVGLSGLSPRVVVHGQELSSSESEVPRSRQSARSKKSKSWWRLCRDSDDYDCHRNINPSLEQFLEEERRTTGSNIGEGIYINIMYDEFTAGHDFSGRNLLFSEGRILPPHSAHSRQQPSSIDMVRAESNNSWSTECFTRDSGSRRGSVREAHDHGNQSVGSRLPTLFSGIFHGRG</sequence>
<name>D5ACG5_PICSI</name>